<dbReference type="GO" id="GO:0008270">
    <property type="term" value="F:zinc ion binding"/>
    <property type="evidence" value="ECO:0007669"/>
    <property type="project" value="TreeGrafter"/>
</dbReference>
<keyword evidence="7" id="KW-0482">Metalloprotease</keyword>
<dbReference type="SUPFAM" id="SSF54001">
    <property type="entry name" value="Cysteine proteinases"/>
    <property type="match status" value="1"/>
</dbReference>
<dbReference type="Pfam" id="PF14464">
    <property type="entry name" value="Prok-JAB"/>
    <property type="match status" value="1"/>
</dbReference>
<keyword evidence="6" id="KW-0862">Zinc</keyword>
<evidence type="ECO:0000256" key="5">
    <source>
        <dbReference type="ARBA" id="ARBA00022807"/>
    </source>
</evidence>
<dbReference type="PANTHER" id="PTHR34858:SF1">
    <property type="entry name" value="CYSO-CYSTEINE PEPTIDASE"/>
    <property type="match status" value="1"/>
</dbReference>
<dbReference type="GO" id="GO:0008235">
    <property type="term" value="F:metalloexopeptidase activity"/>
    <property type="evidence" value="ECO:0007669"/>
    <property type="project" value="TreeGrafter"/>
</dbReference>
<dbReference type="Gene3D" id="3.40.140.10">
    <property type="entry name" value="Cytidine Deaminase, domain 2"/>
    <property type="match status" value="1"/>
</dbReference>
<evidence type="ECO:0000256" key="4">
    <source>
        <dbReference type="ARBA" id="ARBA00022801"/>
    </source>
</evidence>
<sequence length="260" mass="29659">MRLSKSLKDAIKAHALDAYPHECCGLIVRNTFDGELDYIRMANISYDPANHFEIDPAEYAEIEFNFGIQAIVHSHPDGEPMPSEPDRVQMALHGVPWVIASVNHGVVNIRTHKPKAYTAPLVGREYVHGLQDCYSLVRDYYERECGLTLSDYPRAVDWWEDDHSPSLYVENFKTEGFVEVPLSDIQKHDVIICRVGRTYHPNHALIYLGDSGELASEKTPPIFGKNLVIHHPHGRNSVREIFGENWAKRVAMVVRHQSMF</sequence>
<dbReference type="PANTHER" id="PTHR34858">
    <property type="entry name" value="CYSO-CYSTEINE PEPTIDASE"/>
    <property type="match status" value="1"/>
</dbReference>
<dbReference type="GO" id="GO:0006508">
    <property type="term" value="P:proteolysis"/>
    <property type="evidence" value="ECO:0007669"/>
    <property type="project" value="UniProtKB-KW"/>
</dbReference>
<dbReference type="SMART" id="SM00232">
    <property type="entry name" value="JAB_MPN"/>
    <property type="match status" value="1"/>
</dbReference>
<dbReference type="InterPro" id="IPR028090">
    <property type="entry name" value="JAB_dom_prok"/>
</dbReference>
<keyword evidence="2" id="KW-0645">Protease</keyword>
<dbReference type="SUPFAM" id="SSF102712">
    <property type="entry name" value="JAB1/MPN domain"/>
    <property type="match status" value="1"/>
</dbReference>
<evidence type="ECO:0000313" key="9">
    <source>
        <dbReference type="EMBL" id="OOR83921.1"/>
    </source>
</evidence>
<dbReference type="InterPro" id="IPR000064">
    <property type="entry name" value="NLP_P60_dom"/>
</dbReference>
<protein>
    <submittedName>
        <fullName evidence="9">Phage tail protein</fullName>
    </submittedName>
</protein>
<evidence type="ECO:0000313" key="10">
    <source>
        <dbReference type="Proteomes" id="UP000190322"/>
    </source>
</evidence>
<dbReference type="InterPro" id="IPR000555">
    <property type="entry name" value="JAMM/MPN+_dom"/>
</dbReference>
<dbReference type="RefSeq" id="WP_078256053.1">
    <property type="nucleotide sequence ID" value="NZ_MUXT01000006.1"/>
</dbReference>
<organism evidence="9 10">
    <name type="scientific">Moraxella canis</name>
    <dbReference type="NCBI Taxonomy" id="90239"/>
    <lineage>
        <taxon>Bacteria</taxon>
        <taxon>Pseudomonadati</taxon>
        <taxon>Pseudomonadota</taxon>
        <taxon>Gammaproteobacteria</taxon>
        <taxon>Moraxellales</taxon>
        <taxon>Moraxellaceae</taxon>
        <taxon>Moraxella</taxon>
    </lineage>
</organism>
<dbReference type="Proteomes" id="UP000190322">
    <property type="component" value="Unassembled WGS sequence"/>
</dbReference>
<accession>A0A1S9ZLH7</accession>
<gene>
    <name evidence="9" type="ORF">B0180_05635</name>
</gene>
<dbReference type="AlphaFoldDB" id="A0A1S9ZLH7"/>
<comment type="similarity">
    <text evidence="1">Belongs to the peptidase C40 family.</text>
</comment>
<dbReference type="InterPro" id="IPR051929">
    <property type="entry name" value="VirAsm_ModProt"/>
</dbReference>
<comment type="caution">
    <text evidence="9">The sequence shown here is derived from an EMBL/GenBank/DDBJ whole genome shotgun (WGS) entry which is preliminary data.</text>
</comment>
<dbReference type="InterPro" id="IPR038765">
    <property type="entry name" value="Papain-like_cys_pep_sf"/>
</dbReference>
<reference evidence="9 10" key="1">
    <citation type="submission" date="2017-02" db="EMBL/GenBank/DDBJ databases">
        <title>Draft genome sequence of Moraxella canis CCUG 8415A type strain.</title>
        <authorList>
            <person name="Engstrom-Jakobsson H."/>
            <person name="Salva-Serra F."/>
            <person name="Thorell K."/>
            <person name="Gonzales-Siles L."/>
            <person name="Karlsson R."/>
            <person name="Boulund F."/>
            <person name="Engstrand L."/>
            <person name="Moore E."/>
        </authorList>
    </citation>
    <scope>NUCLEOTIDE SEQUENCE [LARGE SCALE GENOMIC DNA]</scope>
    <source>
        <strain evidence="9 10">CCUG 8415A</strain>
    </source>
</reference>
<name>A0A1S9ZLH7_9GAMM</name>
<evidence type="ECO:0000256" key="1">
    <source>
        <dbReference type="ARBA" id="ARBA00007074"/>
    </source>
</evidence>
<evidence type="ECO:0000256" key="3">
    <source>
        <dbReference type="ARBA" id="ARBA00022723"/>
    </source>
</evidence>
<evidence type="ECO:0000256" key="2">
    <source>
        <dbReference type="ARBA" id="ARBA00022670"/>
    </source>
</evidence>
<feature type="domain" description="JAB1/MPN/MOV34 metalloenzyme" evidence="8">
    <location>
        <begin position="1"/>
        <end position="122"/>
    </location>
</feature>
<dbReference type="Pfam" id="PF00877">
    <property type="entry name" value="NLPC_P60"/>
    <property type="match status" value="1"/>
</dbReference>
<keyword evidence="3" id="KW-0479">Metal-binding</keyword>
<evidence type="ECO:0000259" key="8">
    <source>
        <dbReference type="SMART" id="SM00232"/>
    </source>
</evidence>
<dbReference type="Gene3D" id="3.90.1720.10">
    <property type="entry name" value="endopeptidase domain like (from Nostoc punctiforme)"/>
    <property type="match status" value="1"/>
</dbReference>
<keyword evidence="4" id="KW-0378">Hydrolase</keyword>
<evidence type="ECO:0000256" key="6">
    <source>
        <dbReference type="ARBA" id="ARBA00022833"/>
    </source>
</evidence>
<dbReference type="CDD" id="cd08073">
    <property type="entry name" value="MPN_NLPC_P60"/>
    <property type="match status" value="1"/>
</dbReference>
<dbReference type="GO" id="GO:0008234">
    <property type="term" value="F:cysteine-type peptidase activity"/>
    <property type="evidence" value="ECO:0007669"/>
    <property type="project" value="UniProtKB-KW"/>
</dbReference>
<dbReference type="EMBL" id="MUXT01000006">
    <property type="protein sequence ID" value="OOR83921.1"/>
    <property type="molecule type" value="Genomic_DNA"/>
</dbReference>
<evidence type="ECO:0000256" key="7">
    <source>
        <dbReference type="ARBA" id="ARBA00023049"/>
    </source>
</evidence>
<keyword evidence="5" id="KW-0788">Thiol protease</keyword>
<proteinExistence type="inferred from homology"/>